<feature type="transmembrane region" description="Helical" evidence="1">
    <location>
        <begin position="172"/>
        <end position="190"/>
    </location>
</feature>
<comment type="caution">
    <text evidence="2">The sequence shown here is derived from an EMBL/GenBank/DDBJ whole genome shotgun (WGS) entry which is preliminary data.</text>
</comment>
<reference evidence="3" key="1">
    <citation type="submission" date="2017-05" db="EMBL/GenBank/DDBJ databases">
        <authorList>
            <person name="Sharma S."/>
            <person name="Sidhu C."/>
            <person name="Pinnaka A.K."/>
        </authorList>
    </citation>
    <scope>NUCLEOTIDE SEQUENCE [LARGE SCALE GENOMIC DNA]</scope>
    <source>
        <strain evidence="3">AK93</strain>
    </source>
</reference>
<keyword evidence="1" id="KW-1133">Transmembrane helix</keyword>
<feature type="transmembrane region" description="Helical" evidence="1">
    <location>
        <begin position="49"/>
        <end position="71"/>
    </location>
</feature>
<sequence length="286" mass="32083">MGANQLRRRTLRIYRHRQTAVPRFLKAVGIVVLAVILMGLLVWQQPMVAAVLIFGFYIAMPICIGAIIYSITRYRLTRTRWRGIRFGLQGSAFNYGAQVLGYGLLTGMTLGIYKPYMNMNLACTMLNNMYFGDQRFTFSGTGSDLIGRYMIFYGLVVAAIVSIFFAFVDPMALLVTLLLAVAAMVAWFWYNAEELRYQVSKLRMNDVEFALEASNWQMAGLFITNFLLLVFTLGLAYPWVLVRTARFMAGHLAVIGDLDYAAILQAQTEADATGEGMAEVFDVGLV</sequence>
<feature type="transmembrane region" description="Helical" evidence="1">
    <location>
        <begin position="146"/>
        <end position="165"/>
    </location>
</feature>
<protein>
    <recommendedName>
        <fullName evidence="4">DUF898 domain-containing protein</fullName>
    </recommendedName>
</protein>
<feature type="transmembrane region" description="Helical" evidence="1">
    <location>
        <begin position="92"/>
        <end position="113"/>
    </location>
</feature>
<evidence type="ECO:0000313" key="2">
    <source>
        <dbReference type="EMBL" id="RFA35372.1"/>
    </source>
</evidence>
<name>A0A3E0WQX8_9GAMM</name>
<dbReference type="Proteomes" id="UP000256763">
    <property type="component" value="Unassembled WGS sequence"/>
</dbReference>
<dbReference type="OrthoDB" id="9765721at2"/>
<evidence type="ECO:0008006" key="4">
    <source>
        <dbReference type="Google" id="ProtNLM"/>
    </source>
</evidence>
<dbReference type="EMBL" id="NFZW01000012">
    <property type="protein sequence ID" value="RFA35372.1"/>
    <property type="molecule type" value="Genomic_DNA"/>
</dbReference>
<feature type="transmembrane region" description="Helical" evidence="1">
    <location>
        <begin position="21"/>
        <end position="43"/>
    </location>
</feature>
<keyword evidence="3" id="KW-1185">Reference proteome</keyword>
<gene>
    <name evidence="2" type="ORF">CAL65_12895</name>
</gene>
<proteinExistence type="predicted"/>
<dbReference type="Pfam" id="PF05987">
    <property type="entry name" value="DUF898"/>
    <property type="match status" value="1"/>
</dbReference>
<dbReference type="AlphaFoldDB" id="A0A3E0WQX8"/>
<organism evidence="2 3">
    <name type="scientific">Alkalilimnicola ehrlichii</name>
    <dbReference type="NCBI Taxonomy" id="351052"/>
    <lineage>
        <taxon>Bacteria</taxon>
        <taxon>Pseudomonadati</taxon>
        <taxon>Pseudomonadota</taxon>
        <taxon>Gammaproteobacteria</taxon>
        <taxon>Chromatiales</taxon>
        <taxon>Ectothiorhodospiraceae</taxon>
        <taxon>Alkalilimnicola</taxon>
    </lineage>
</organism>
<evidence type="ECO:0000313" key="3">
    <source>
        <dbReference type="Proteomes" id="UP000256763"/>
    </source>
</evidence>
<keyword evidence="1" id="KW-0472">Membrane</keyword>
<feature type="transmembrane region" description="Helical" evidence="1">
    <location>
        <begin position="219"/>
        <end position="242"/>
    </location>
</feature>
<accession>A0A3E0WQX8</accession>
<keyword evidence="1" id="KW-0812">Transmembrane</keyword>
<evidence type="ECO:0000256" key="1">
    <source>
        <dbReference type="SAM" id="Phobius"/>
    </source>
</evidence>
<dbReference type="InterPro" id="IPR010295">
    <property type="entry name" value="DUF898"/>
</dbReference>